<accession>A0A1I5XNB3</accession>
<feature type="domain" description="EamA" evidence="2">
    <location>
        <begin position="9"/>
        <end position="141"/>
    </location>
</feature>
<feature type="transmembrane region" description="Helical" evidence="1">
    <location>
        <begin position="205"/>
        <end position="226"/>
    </location>
</feature>
<feature type="transmembrane region" description="Helical" evidence="1">
    <location>
        <begin position="179"/>
        <end position="199"/>
    </location>
</feature>
<feature type="transmembrane region" description="Helical" evidence="1">
    <location>
        <begin position="40"/>
        <end position="59"/>
    </location>
</feature>
<dbReference type="AlphaFoldDB" id="A0A1I5XNB3"/>
<evidence type="ECO:0000313" key="3">
    <source>
        <dbReference type="EMBL" id="SFQ33438.1"/>
    </source>
</evidence>
<keyword evidence="1" id="KW-0812">Transmembrane</keyword>
<evidence type="ECO:0000259" key="2">
    <source>
        <dbReference type="Pfam" id="PF00892"/>
    </source>
</evidence>
<gene>
    <name evidence="3" type="ORF">SAMN05421853_1046</name>
</gene>
<name>A0A1I5XNB3_9RHOB</name>
<protein>
    <submittedName>
        <fullName evidence="3">S-adenosylmethionine uptake transporter</fullName>
    </submittedName>
</protein>
<dbReference type="InterPro" id="IPR000620">
    <property type="entry name" value="EamA_dom"/>
</dbReference>
<feature type="transmembrane region" description="Helical" evidence="1">
    <location>
        <begin position="148"/>
        <end position="167"/>
    </location>
</feature>
<dbReference type="RefSeq" id="WP_093010129.1">
    <property type="nucleotide sequence ID" value="NZ_FOXV01000004.1"/>
</dbReference>
<evidence type="ECO:0000256" key="1">
    <source>
        <dbReference type="SAM" id="Phobius"/>
    </source>
</evidence>
<dbReference type="Proteomes" id="UP000243106">
    <property type="component" value="Unassembled WGS sequence"/>
</dbReference>
<evidence type="ECO:0000313" key="4">
    <source>
        <dbReference type="Proteomes" id="UP000243106"/>
    </source>
</evidence>
<feature type="transmembrane region" description="Helical" evidence="1">
    <location>
        <begin position="238"/>
        <end position="258"/>
    </location>
</feature>
<dbReference type="Pfam" id="PF00892">
    <property type="entry name" value="EamA"/>
    <property type="match status" value="1"/>
</dbReference>
<reference evidence="4" key="1">
    <citation type="submission" date="2016-10" db="EMBL/GenBank/DDBJ databases">
        <authorList>
            <person name="Varghese N."/>
            <person name="Submissions S."/>
        </authorList>
    </citation>
    <scope>NUCLEOTIDE SEQUENCE [LARGE SCALE GENOMIC DNA]</scope>
    <source>
        <strain evidence="4">JCM 10271</strain>
    </source>
</reference>
<dbReference type="STRING" id="93684.SAMN05421853_1046"/>
<dbReference type="GO" id="GO:0016020">
    <property type="term" value="C:membrane"/>
    <property type="evidence" value="ECO:0007669"/>
    <property type="project" value="InterPro"/>
</dbReference>
<keyword evidence="1" id="KW-1133">Transmembrane helix</keyword>
<dbReference type="PANTHER" id="PTHR22911:SF135">
    <property type="entry name" value="BLR4310 PROTEIN"/>
    <property type="match status" value="1"/>
</dbReference>
<dbReference type="SUPFAM" id="SSF103481">
    <property type="entry name" value="Multidrug resistance efflux transporter EmrE"/>
    <property type="match status" value="2"/>
</dbReference>
<proteinExistence type="predicted"/>
<feature type="transmembrane region" description="Helical" evidence="1">
    <location>
        <begin position="71"/>
        <end position="93"/>
    </location>
</feature>
<dbReference type="InterPro" id="IPR037185">
    <property type="entry name" value="EmrE-like"/>
</dbReference>
<keyword evidence="1" id="KW-0472">Membrane</keyword>
<organism evidence="3 4">
    <name type="scientific">Roseivivax halotolerans</name>
    <dbReference type="NCBI Taxonomy" id="93684"/>
    <lineage>
        <taxon>Bacteria</taxon>
        <taxon>Pseudomonadati</taxon>
        <taxon>Pseudomonadota</taxon>
        <taxon>Alphaproteobacteria</taxon>
        <taxon>Rhodobacterales</taxon>
        <taxon>Roseobacteraceae</taxon>
        <taxon>Roseivivax</taxon>
    </lineage>
</organism>
<feature type="transmembrane region" description="Helical" evidence="1">
    <location>
        <begin position="264"/>
        <end position="281"/>
    </location>
</feature>
<dbReference type="PANTHER" id="PTHR22911">
    <property type="entry name" value="ACYL-MALONYL CONDENSING ENZYME-RELATED"/>
    <property type="match status" value="1"/>
</dbReference>
<sequence>MTPSADNAKGAGLMMASMAAFTINDAFVKAAGAALPLGQILLLRGAISICALVVLARMLGALRAVPRRDAVLIALRSLAEVGAAYFFLTALLALPIANVTAILQTLPLTVTLGAALFFGEEVGWRRWAAIGVGFCGMLLIVRPGTEDFTAASVYVLIAVLFVTVRDLTTRRMSAGVPSLLVTLSAAVAVTLFASGLTLVQGWQPLSVGTGGLVLGSAIFVSAGYFLSVAVMRVGDISAVAPFRFTGLLWALALGLLVFGEWPEPLTFAGAALVVGAGVFTLRRERRLGAKRPRRGVPR</sequence>
<dbReference type="EMBL" id="FOXV01000004">
    <property type="protein sequence ID" value="SFQ33438.1"/>
    <property type="molecule type" value="Genomic_DNA"/>
</dbReference>
<keyword evidence="4" id="KW-1185">Reference proteome</keyword>